<organism evidence="10 11">
    <name type="scientific">Devosia salina</name>
    <dbReference type="NCBI Taxonomy" id="2860336"/>
    <lineage>
        <taxon>Bacteria</taxon>
        <taxon>Pseudomonadati</taxon>
        <taxon>Pseudomonadota</taxon>
        <taxon>Alphaproteobacteria</taxon>
        <taxon>Hyphomicrobiales</taxon>
        <taxon>Devosiaceae</taxon>
        <taxon>Devosia</taxon>
    </lineage>
</organism>
<feature type="transmembrane region" description="Helical" evidence="8">
    <location>
        <begin position="440"/>
        <end position="460"/>
    </location>
</feature>
<comment type="similarity">
    <text evidence="8">Belongs to the binding-protein-dependent transport system permease family.</text>
</comment>
<evidence type="ECO:0000256" key="4">
    <source>
        <dbReference type="ARBA" id="ARBA00022519"/>
    </source>
</evidence>
<feature type="transmembrane region" description="Helical" evidence="8">
    <location>
        <begin position="545"/>
        <end position="564"/>
    </location>
</feature>
<dbReference type="EMBL" id="CP080590">
    <property type="protein sequence ID" value="QYO76644.1"/>
    <property type="molecule type" value="Genomic_DNA"/>
</dbReference>
<feature type="domain" description="ABC transmembrane type-1" evidence="9">
    <location>
        <begin position="370"/>
        <end position="564"/>
    </location>
</feature>
<evidence type="ECO:0000313" key="10">
    <source>
        <dbReference type="EMBL" id="QYO76644.1"/>
    </source>
</evidence>
<dbReference type="CDD" id="cd06261">
    <property type="entry name" value="TM_PBP2"/>
    <property type="match status" value="2"/>
</dbReference>
<evidence type="ECO:0000256" key="8">
    <source>
        <dbReference type="RuleBase" id="RU363032"/>
    </source>
</evidence>
<dbReference type="PROSITE" id="PS50928">
    <property type="entry name" value="ABC_TM1"/>
    <property type="match status" value="2"/>
</dbReference>
<feature type="transmembrane region" description="Helical" evidence="8">
    <location>
        <begin position="264"/>
        <end position="289"/>
    </location>
</feature>
<reference evidence="10 11" key="1">
    <citation type="submission" date="2021-08" db="EMBL/GenBank/DDBJ databases">
        <title>Devosia salina sp. nov., isolated from the South China Sea sediment.</title>
        <authorList>
            <person name="Zhou Z."/>
        </authorList>
    </citation>
    <scope>NUCLEOTIDE SEQUENCE [LARGE SCALE GENOMIC DNA]</scope>
    <source>
        <strain evidence="10 11">SCS-3</strain>
    </source>
</reference>
<keyword evidence="11" id="KW-1185">Reference proteome</keyword>
<evidence type="ECO:0000313" key="11">
    <source>
        <dbReference type="Proteomes" id="UP000825799"/>
    </source>
</evidence>
<dbReference type="PANTHER" id="PTHR43357">
    <property type="entry name" value="INNER MEMBRANE ABC TRANSPORTER PERMEASE PROTEIN YDCV"/>
    <property type="match status" value="1"/>
</dbReference>
<dbReference type="PANTHER" id="PTHR43357:SF3">
    <property type="entry name" value="FE(3+)-TRANSPORT SYSTEM PERMEASE PROTEIN FBPB 2"/>
    <property type="match status" value="1"/>
</dbReference>
<dbReference type="Pfam" id="PF00528">
    <property type="entry name" value="BPD_transp_1"/>
    <property type="match status" value="2"/>
</dbReference>
<accession>A0ABX8WG56</accession>
<dbReference type="SUPFAM" id="SSF161098">
    <property type="entry name" value="MetI-like"/>
    <property type="match status" value="2"/>
</dbReference>
<dbReference type="Proteomes" id="UP000825799">
    <property type="component" value="Chromosome"/>
</dbReference>
<feature type="transmembrane region" description="Helical" evidence="8">
    <location>
        <begin position="113"/>
        <end position="134"/>
    </location>
</feature>
<dbReference type="InterPro" id="IPR035906">
    <property type="entry name" value="MetI-like_sf"/>
</dbReference>
<feature type="transmembrane region" description="Helical" evidence="8">
    <location>
        <begin position="373"/>
        <end position="394"/>
    </location>
</feature>
<keyword evidence="6 8" id="KW-1133">Transmembrane helix</keyword>
<comment type="subcellular location">
    <subcellularLocation>
        <location evidence="1">Cell inner membrane</location>
        <topology evidence="1">Multi-pass membrane protein</topology>
    </subcellularLocation>
    <subcellularLocation>
        <location evidence="8">Cell membrane</location>
        <topology evidence="8">Multi-pass membrane protein</topology>
    </subcellularLocation>
</comment>
<proteinExistence type="inferred from homology"/>
<name>A0ABX8WG56_9HYPH</name>
<evidence type="ECO:0000256" key="7">
    <source>
        <dbReference type="ARBA" id="ARBA00023136"/>
    </source>
</evidence>
<feature type="transmembrane region" description="Helical" evidence="8">
    <location>
        <begin position="159"/>
        <end position="182"/>
    </location>
</feature>
<feature type="transmembrane region" description="Helical" evidence="8">
    <location>
        <begin position="27"/>
        <end position="50"/>
    </location>
</feature>
<evidence type="ECO:0000259" key="9">
    <source>
        <dbReference type="PROSITE" id="PS50928"/>
    </source>
</evidence>
<feature type="transmembrane region" description="Helical" evidence="8">
    <location>
        <begin position="318"/>
        <end position="339"/>
    </location>
</feature>
<dbReference type="Gene3D" id="1.10.3720.10">
    <property type="entry name" value="MetI-like"/>
    <property type="match status" value="2"/>
</dbReference>
<dbReference type="RefSeq" id="WP_220305109.1">
    <property type="nucleotide sequence ID" value="NZ_CP080590.1"/>
</dbReference>
<feature type="transmembrane region" description="Helical" evidence="8">
    <location>
        <begin position="492"/>
        <end position="513"/>
    </location>
</feature>
<feature type="domain" description="ABC transmembrane type-1" evidence="9">
    <location>
        <begin position="78"/>
        <end position="286"/>
    </location>
</feature>
<keyword evidence="4" id="KW-0997">Cell inner membrane</keyword>
<keyword evidence="7 8" id="KW-0472">Membrane</keyword>
<evidence type="ECO:0000256" key="5">
    <source>
        <dbReference type="ARBA" id="ARBA00022692"/>
    </source>
</evidence>
<dbReference type="InterPro" id="IPR000515">
    <property type="entry name" value="MetI-like"/>
</dbReference>
<gene>
    <name evidence="10" type="ORF">K1X15_19015</name>
</gene>
<evidence type="ECO:0000256" key="3">
    <source>
        <dbReference type="ARBA" id="ARBA00022475"/>
    </source>
</evidence>
<feature type="transmembrane region" description="Helical" evidence="8">
    <location>
        <begin position="414"/>
        <end position="433"/>
    </location>
</feature>
<evidence type="ECO:0000256" key="6">
    <source>
        <dbReference type="ARBA" id="ARBA00022989"/>
    </source>
</evidence>
<evidence type="ECO:0000256" key="1">
    <source>
        <dbReference type="ARBA" id="ARBA00004429"/>
    </source>
</evidence>
<feature type="transmembrane region" description="Helical" evidence="8">
    <location>
        <begin position="82"/>
        <end position="106"/>
    </location>
</feature>
<evidence type="ECO:0000256" key="2">
    <source>
        <dbReference type="ARBA" id="ARBA00022448"/>
    </source>
</evidence>
<keyword evidence="2 8" id="KW-0813">Transport</keyword>
<keyword evidence="5 8" id="KW-0812">Transmembrane</keyword>
<protein>
    <submittedName>
        <fullName evidence="10">Iron ABC transporter permease</fullName>
    </submittedName>
</protein>
<sequence length="578" mass="60706">MPISSAADRLGLLPPLRMRWPSQSGEVFLLAGLCLYVLVVGVMPLGRLLIEALRPGEDGQAFGILLDVWQSRAAPRALGNTMIASVGATMVSLLIGGLGAAVLHLTDIRGRTALGFLLLLPMLIPPQISALAWIELTGPSSPLLRLAGLAPPPGTTNPLYSMGGIIWVMGLEHAPLVMLATLTSLRALPRDLVEAASVSGARRTAILWRIVLPLARPGLLAGGALAFVAAIGNFGVPALLGIPGRVTVLTTLIYQRLTGFGPSALAQVASLSLVLVLLAAAGLLLRWLLLRRTSYLDRTGQPLDPFALGRFRLPMECVVWLLVLLISVLPLLALIASALVPALGVRLSVATLSLDNFGFLFSNAALRRAFTNSFLLAGAAALISALASFILGYLTTVRRNALARLLDLLADAPYAVPGTVLALGVIMVFLPPLPVFGVSLYGTAWIILVAYLARFLPLALRPVAASYATMDPALDEAGQILGARVPRRLVQLSLPSVLPATIAGALLVFMSAFNELTLSALLWSTGTETLGVMVFFLQYEGNSPAASALATVVVAVTLAVALLLEVTARRFAPSASLL</sequence>
<keyword evidence="3" id="KW-1003">Cell membrane</keyword>